<evidence type="ECO:0000256" key="4">
    <source>
        <dbReference type="ARBA" id="ARBA00023002"/>
    </source>
</evidence>
<accession>A0ABW1JCJ3</accession>
<evidence type="ECO:0000256" key="1">
    <source>
        <dbReference type="ARBA" id="ARBA00007301"/>
    </source>
</evidence>
<feature type="binding site" evidence="5">
    <location>
        <position position="139"/>
    </location>
    <ligand>
        <name>substrate</name>
    </ligand>
</feature>
<comment type="pathway">
    <text evidence="5">Cofactor metabolism; pyridoxal 5'-phosphate salvage; pyridoxal 5'-phosphate from pyridoxamine 5'-phosphate: step 1/1.</text>
</comment>
<feature type="binding site" evidence="5">
    <location>
        <position position="91"/>
    </location>
    <ligand>
        <name>FMN</name>
        <dbReference type="ChEBI" id="CHEBI:58210"/>
    </ligand>
</feature>
<evidence type="ECO:0000259" key="8">
    <source>
        <dbReference type="Pfam" id="PF10590"/>
    </source>
</evidence>
<feature type="binding site" evidence="5">
    <location>
        <position position="197"/>
    </location>
    <ligand>
        <name>FMN</name>
        <dbReference type="ChEBI" id="CHEBI:58210"/>
    </ligand>
</feature>
<dbReference type="NCBIfam" id="NF004231">
    <property type="entry name" value="PRK05679.1"/>
    <property type="match status" value="1"/>
</dbReference>
<feature type="domain" description="Pyridoxamine 5'-phosphate oxidase N-terminal" evidence="7">
    <location>
        <begin position="44"/>
        <end position="164"/>
    </location>
</feature>
<feature type="domain" description="Pyridoxine 5'-phosphate oxidase dimerisation C-terminal" evidence="8">
    <location>
        <begin position="184"/>
        <end position="231"/>
    </location>
</feature>
<dbReference type="GO" id="GO:0004733">
    <property type="term" value="F:pyridoxamine phosphate oxidase activity"/>
    <property type="evidence" value="ECO:0007669"/>
    <property type="project" value="UniProtKB-EC"/>
</dbReference>
<evidence type="ECO:0000256" key="2">
    <source>
        <dbReference type="ARBA" id="ARBA00022630"/>
    </source>
</evidence>
<dbReference type="Pfam" id="PF01243">
    <property type="entry name" value="PNPOx_N"/>
    <property type="match status" value="1"/>
</dbReference>
<keyword evidence="4 5" id="KW-0560">Oxidoreductase</keyword>
<evidence type="ECO:0000313" key="10">
    <source>
        <dbReference type="Proteomes" id="UP001596189"/>
    </source>
</evidence>
<feature type="region of interest" description="Disordered" evidence="6">
    <location>
        <begin position="211"/>
        <end position="231"/>
    </location>
</feature>
<keyword evidence="3 5" id="KW-0288">FMN</keyword>
<dbReference type="SUPFAM" id="SSF50475">
    <property type="entry name" value="FMN-binding split barrel"/>
    <property type="match status" value="1"/>
</dbReference>
<feature type="binding site" evidence="5">
    <location>
        <position position="135"/>
    </location>
    <ligand>
        <name>substrate</name>
    </ligand>
</feature>
<feature type="binding site" evidence="5">
    <location>
        <position position="131"/>
    </location>
    <ligand>
        <name>substrate</name>
    </ligand>
</feature>
<feature type="binding site" evidence="5">
    <location>
        <begin position="69"/>
        <end position="74"/>
    </location>
    <ligand>
        <name>FMN</name>
        <dbReference type="ChEBI" id="CHEBI:58210"/>
    </ligand>
</feature>
<reference evidence="10" key="1">
    <citation type="journal article" date="2019" name="Int. J. Syst. Evol. Microbiol.">
        <title>The Global Catalogue of Microorganisms (GCM) 10K type strain sequencing project: providing services to taxonomists for standard genome sequencing and annotation.</title>
        <authorList>
            <consortium name="The Broad Institute Genomics Platform"/>
            <consortium name="The Broad Institute Genome Sequencing Center for Infectious Disease"/>
            <person name="Wu L."/>
            <person name="Ma J."/>
        </authorList>
    </citation>
    <scope>NUCLEOTIDE SEQUENCE [LARGE SCALE GENOMIC DNA]</scope>
    <source>
        <strain evidence="10">KACC 14249</strain>
    </source>
</reference>
<comment type="similarity">
    <text evidence="1 5">Belongs to the pyridoxamine 5'-phosphate oxidase family.</text>
</comment>
<sequence>MSERRVVDPTARLDYDGELIGDDVSPGGAGAPLAWVERWYAEAKADPRVAEPNAMVVATVDADGLPDARTVLLKGLSAGGLTFYTNTRSAKGQQLAAHPHAALVLLWHPMFRQIRLRGAVTPTGPDDAAAYFATRPRGSQVATRASRQSQPIGTRAELEAKVAAEESRWPDTGSPADVPAPSTWGGYLLRPDVVELWVGRRSRLHDRLVFTRTGDGGLDDPRSWRTERLQP</sequence>
<comment type="catalytic activity">
    <reaction evidence="5">
        <text>pyridoxamine 5'-phosphate + O2 + H2O = pyridoxal 5'-phosphate + H2O2 + NH4(+)</text>
        <dbReference type="Rhea" id="RHEA:15817"/>
        <dbReference type="ChEBI" id="CHEBI:15377"/>
        <dbReference type="ChEBI" id="CHEBI:15379"/>
        <dbReference type="ChEBI" id="CHEBI:16240"/>
        <dbReference type="ChEBI" id="CHEBI:28938"/>
        <dbReference type="ChEBI" id="CHEBI:58451"/>
        <dbReference type="ChEBI" id="CHEBI:597326"/>
        <dbReference type="EC" id="1.4.3.5"/>
    </reaction>
</comment>
<dbReference type="Pfam" id="PF10590">
    <property type="entry name" value="PNP_phzG_C"/>
    <property type="match status" value="1"/>
</dbReference>
<dbReference type="PANTHER" id="PTHR10851:SF0">
    <property type="entry name" value="PYRIDOXINE-5'-PHOSPHATE OXIDASE"/>
    <property type="match status" value="1"/>
</dbReference>
<gene>
    <name evidence="5 9" type="primary">pdxH</name>
    <name evidence="9" type="ORF">ACFQDO_05535</name>
</gene>
<evidence type="ECO:0000313" key="9">
    <source>
        <dbReference type="EMBL" id="MFC6006588.1"/>
    </source>
</evidence>
<dbReference type="InterPro" id="IPR019576">
    <property type="entry name" value="Pyridoxamine_oxidase_dimer_C"/>
</dbReference>
<feature type="binding site" evidence="5">
    <location>
        <begin position="203"/>
        <end position="205"/>
    </location>
    <ligand>
        <name>substrate</name>
    </ligand>
</feature>
<keyword evidence="5" id="KW-0664">Pyridoxine biosynthesis</keyword>
<dbReference type="NCBIfam" id="TIGR00558">
    <property type="entry name" value="pdxH"/>
    <property type="match status" value="1"/>
</dbReference>
<dbReference type="PIRSF" id="PIRSF000190">
    <property type="entry name" value="Pyd_amn-ph_oxd"/>
    <property type="match status" value="1"/>
</dbReference>
<dbReference type="EC" id="1.4.3.5" evidence="5"/>
<comment type="cofactor">
    <cofactor evidence="5">
        <name>FMN</name>
        <dbReference type="ChEBI" id="CHEBI:58210"/>
    </cofactor>
    <text evidence="5">Binds 1 FMN per subunit.</text>
</comment>
<comment type="caution">
    <text evidence="5">Lacks conserved residue(s) required for the propagation of feature annotation.</text>
</comment>
<dbReference type="Proteomes" id="UP001596189">
    <property type="component" value="Unassembled WGS sequence"/>
</dbReference>
<feature type="binding site" evidence="5">
    <location>
        <position position="207"/>
    </location>
    <ligand>
        <name>FMN</name>
        <dbReference type="ChEBI" id="CHEBI:58210"/>
    </ligand>
</feature>
<proteinExistence type="inferred from homology"/>
<dbReference type="PANTHER" id="PTHR10851">
    <property type="entry name" value="PYRIDOXINE-5-PHOSPHATE OXIDASE"/>
    <property type="match status" value="1"/>
</dbReference>
<organism evidence="9 10">
    <name type="scientific">Angustibacter luteus</name>
    <dbReference type="NCBI Taxonomy" id="658456"/>
    <lineage>
        <taxon>Bacteria</taxon>
        <taxon>Bacillati</taxon>
        <taxon>Actinomycetota</taxon>
        <taxon>Actinomycetes</taxon>
        <taxon>Kineosporiales</taxon>
        <taxon>Kineosporiaceae</taxon>
    </lineage>
</organism>
<keyword evidence="2 5" id="KW-0285">Flavoprotein</keyword>
<feature type="compositionally biased region" description="Basic and acidic residues" evidence="6">
    <location>
        <begin position="219"/>
        <end position="231"/>
    </location>
</feature>
<dbReference type="RefSeq" id="WP_345718068.1">
    <property type="nucleotide sequence ID" value="NZ_BAABFP010000008.1"/>
</dbReference>
<evidence type="ECO:0000256" key="3">
    <source>
        <dbReference type="ARBA" id="ARBA00022643"/>
    </source>
</evidence>
<comment type="catalytic activity">
    <reaction evidence="5">
        <text>pyridoxine 5'-phosphate + O2 = pyridoxal 5'-phosphate + H2O2</text>
        <dbReference type="Rhea" id="RHEA:15149"/>
        <dbReference type="ChEBI" id="CHEBI:15379"/>
        <dbReference type="ChEBI" id="CHEBI:16240"/>
        <dbReference type="ChEBI" id="CHEBI:58589"/>
        <dbReference type="ChEBI" id="CHEBI:597326"/>
        <dbReference type="EC" id="1.4.3.5"/>
    </reaction>
</comment>
<dbReference type="Gene3D" id="2.30.110.10">
    <property type="entry name" value="Electron Transport, Fmn-binding Protein, Chain A"/>
    <property type="match status" value="1"/>
</dbReference>
<evidence type="ECO:0000259" key="7">
    <source>
        <dbReference type="Pfam" id="PF01243"/>
    </source>
</evidence>
<comment type="pathway">
    <text evidence="5">Cofactor metabolism; pyridoxal 5'-phosphate salvage; pyridoxal 5'-phosphate from pyridoxine 5'-phosphate: step 1/1.</text>
</comment>
<keyword evidence="10" id="KW-1185">Reference proteome</keyword>
<feature type="binding site" evidence="5">
    <location>
        <begin position="148"/>
        <end position="149"/>
    </location>
    <ligand>
        <name>FMN</name>
        <dbReference type="ChEBI" id="CHEBI:58210"/>
    </ligand>
</feature>
<dbReference type="HAMAP" id="MF_01629">
    <property type="entry name" value="PdxH"/>
    <property type="match status" value="1"/>
</dbReference>
<feature type="binding site" evidence="5">
    <location>
        <position position="74"/>
    </location>
    <ligand>
        <name>substrate</name>
    </ligand>
</feature>
<protein>
    <recommendedName>
        <fullName evidence="5">Pyridoxine/pyridoxamine 5'-phosphate oxidase</fullName>
        <ecNumber evidence="5">1.4.3.5</ecNumber>
    </recommendedName>
    <alternativeName>
        <fullName evidence="5">PNP/PMP oxidase</fullName>
        <shortName evidence="5">PNPOx</shortName>
    </alternativeName>
    <alternativeName>
        <fullName evidence="5">Pyridoxal 5'-phosphate synthase</fullName>
    </alternativeName>
</protein>
<comment type="subunit">
    <text evidence="5">Homodimer.</text>
</comment>
<comment type="caution">
    <text evidence="9">The sequence shown here is derived from an EMBL/GenBank/DDBJ whole genome shotgun (WGS) entry which is preliminary data.</text>
</comment>
<dbReference type="InterPro" id="IPR011576">
    <property type="entry name" value="Pyridox_Oxase_N"/>
</dbReference>
<comment type="function">
    <text evidence="5">Catalyzes the oxidation of either pyridoxine 5'-phosphate (PNP) or pyridoxamine 5'-phosphate (PMP) into pyridoxal 5'-phosphate (PLP).</text>
</comment>
<dbReference type="InterPro" id="IPR012349">
    <property type="entry name" value="Split_barrel_FMN-bd"/>
</dbReference>
<name>A0ABW1JCJ3_9ACTN</name>
<dbReference type="InterPro" id="IPR000659">
    <property type="entry name" value="Pyridox_Oxase"/>
</dbReference>
<evidence type="ECO:0000256" key="6">
    <source>
        <dbReference type="SAM" id="MobiDB-lite"/>
    </source>
</evidence>
<evidence type="ECO:0000256" key="5">
    <source>
        <dbReference type="HAMAP-Rule" id="MF_01629"/>
    </source>
</evidence>
<feature type="binding site" evidence="5">
    <location>
        <position position="113"/>
    </location>
    <ligand>
        <name>FMN</name>
        <dbReference type="ChEBI" id="CHEBI:58210"/>
    </ligand>
</feature>
<feature type="binding site" evidence="5">
    <location>
        <begin position="84"/>
        <end position="85"/>
    </location>
    <ligand>
        <name>FMN</name>
        <dbReference type="ChEBI" id="CHEBI:58210"/>
    </ligand>
</feature>
<dbReference type="EMBL" id="JBHSRD010000003">
    <property type="protein sequence ID" value="MFC6006588.1"/>
    <property type="molecule type" value="Genomic_DNA"/>
</dbReference>